<gene>
    <name evidence="1" type="ORF">X943_003363</name>
</gene>
<dbReference type="AlphaFoldDB" id="A0AAD9G7P7"/>
<sequence length="846" mass="94703">MDVPFRLPAVIKHASRESYFCAAVSNDGKTIALAADDHIALFPSYSPMLPCGILKYNSVMDKHNRKMQAAACSTGGACDMCEAVAMAVAEQSDTEQTIMHLCFFGNDDEYLLALGNGTITVYDLFLKSDEPIITACFDSALETEGKICFYPVSLERSTAISAQARLVGLSCLEFIINDRKMELNYYRIIFNEDERWWYLDCDVAIDIMANIDDKTVTTHCEKLQTETCESHNPVEYVTAQQYMDMEDVNRVPDEGFYIVEDMGEAVGKNLTQTSSSHYSSATWYGSQGSNVRGYKSVSQEDEYCGSMAANIPPWVRAPDSDSDTLDSGDPNSVTEFLSSVAPKQGSLPTREGMSQEVAVGSHQAAPTNSGLPTYNLSEAMPATNTEEELVYDQLGYVTDPESQLATKRPKVNGEGEGMMQYDTYNSVVPNADIGILRQESIKQDIDGPKKLRYDKSIKGKHTPDPDLEDEYMIERNQAPSAQEDPGETYLVFCVITKSMPKHAIGRTIVLDYPITDNLDLEESGSEATSADEKNIAVKYDRQFVLAVAYMFGHIGLFKVSIPYYTVISLKDGDLLMVKSGQPTVELVYKFQFNIAINVEDIIYSGGDKGFLAILGGDATVVLSCTLPEVQYNFAEARAVYGIVNIETNVIMDNVDINVLFRHYEQTSNAIHRIGCFGSCDGRWIFATNSRTGIKLFGTRKDINGRYIRLAIRFESHICLADAIWINDTMKLLVLMDDGCFAIMCPMRYAQWSGLIPNFMRINRNMEYVEDEGEFDQKAPLRYSSVHRPIDYNKMEEINTYKFFDTSQYIIFGFEQGETIREVGCNRRPVIHSAIVLDEYSSRLATK</sequence>
<dbReference type="Proteomes" id="UP001195914">
    <property type="component" value="Unassembled WGS sequence"/>
</dbReference>
<proteinExistence type="predicted"/>
<keyword evidence="2" id="KW-1185">Reference proteome</keyword>
<organism evidence="1 2">
    <name type="scientific">Babesia divergens</name>
    <dbReference type="NCBI Taxonomy" id="32595"/>
    <lineage>
        <taxon>Eukaryota</taxon>
        <taxon>Sar</taxon>
        <taxon>Alveolata</taxon>
        <taxon>Apicomplexa</taxon>
        <taxon>Aconoidasida</taxon>
        <taxon>Piroplasmida</taxon>
        <taxon>Babesiidae</taxon>
        <taxon>Babesia</taxon>
    </lineage>
</organism>
<comment type="caution">
    <text evidence="1">The sequence shown here is derived from an EMBL/GenBank/DDBJ whole genome shotgun (WGS) entry which is preliminary data.</text>
</comment>
<evidence type="ECO:0000313" key="1">
    <source>
        <dbReference type="EMBL" id="KAK1933371.1"/>
    </source>
</evidence>
<name>A0AAD9G7P7_BABDI</name>
<reference evidence="1" key="2">
    <citation type="submission" date="2021-05" db="EMBL/GenBank/DDBJ databases">
        <authorList>
            <person name="Pain A."/>
        </authorList>
    </citation>
    <scope>NUCLEOTIDE SEQUENCE</scope>
    <source>
        <strain evidence="1">1802A</strain>
    </source>
</reference>
<protein>
    <submittedName>
        <fullName evidence="1">Uncharacterized protein</fullName>
    </submittedName>
</protein>
<evidence type="ECO:0000313" key="2">
    <source>
        <dbReference type="Proteomes" id="UP001195914"/>
    </source>
</evidence>
<reference evidence="1" key="1">
    <citation type="journal article" date="2014" name="Nucleic Acids Res.">
        <title>The evolutionary dynamics of variant antigen genes in Babesia reveal a history of genomic innovation underlying host-parasite interaction.</title>
        <authorList>
            <person name="Jackson A.P."/>
            <person name="Otto T.D."/>
            <person name="Darby A."/>
            <person name="Ramaprasad A."/>
            <person name="Xia D."/>
            <person name="Echaide I.E."/>
            <person name="Farber M."/>
            <person name="Gahlot S."/>
            <person name="Gamble J."/>
            <person name="Gupta D."/>
            <person name="Gupta Y."/>
            <person name="Jackson L."/>
            <person name="Malandrin L."/>
            <person name="Malas T.B."/>
            <person name="Moussa E."/>
            <person name="Nair M."/>
            <person name="Reid A.J."/>
            <person name="Sanders M."/>
            <person name="Sharma J."/>
            <person name="Tracey A."/>
            <person name="Quail M.A."/>
            <person name="Weir W."/>
            <person name="Wastling J.M."/>
            <person name="Hall N."/>
            <person name="Willadsen P."/>
            <person name="Lingelbach K."/>
            <person name="Shiels B."/>
            <person name="Tait A."/>
            <person name="Berriman M."/>
            <person name="Allred D.R."/>
            <person name="Pain A."/>
        </authorList>
    </citation>
    <scope>NUCLEOTIDE SEQUENCE</scope>
    <source>
        <strain evidence="1">1802A</strain>
    </source>
</reference>
<dbReference type="EMBL" id="JAHBMH010000073">
    <property type="protein sequence ID" value="KAK1933371.1"/>
    <property type="molecule type" value="Genomic_DNA"/>
</dbReference>
<accession>A0AAD9G7P7</accession>